<dbReference type="EMBL" id="QYBA01000133">
    <property type="protein sequence ID" value="TKY91770.1"/>
    <property type="molecule type" value="Genomic_DNA"/>
</dbReference>
<accession>A0AC61SB26</accession>
<gene>
    <name evidence="1" type="ORF">C5S46_04145</name>
</gene>
<proteinExistence type="predicted"/>
<name>A0AC61SB26_9EURY</name>
<organism evidence="1 2">
    <name type="scientific">Candidatus Methanomarinus sp</name>
    <dbReference type="NCBI Taxonomy" id="3386244"/>
    <lineage>
        <taxon>Archaea</taxon>
        <taxon>Methanobacteriati</taxon>
        <taxon>Methanobacteriota</taxon>
        <taxon>Stenosarchaea group</taxon>
        <taxon>Methanomicrobia</taxon>
        <taxon>Methanosarcinales</taxon>
        <taxon>ANME-2 cluster</taxon>
        <taxon>Candidatus Methanocomedenaceae</taxon>
        <taxon>Candidatus Methanomarinus</taxon>
    </lineage>
</organism>
<reference evidence="1" key="1">
    <citation type="submission" date="2018-09" db="EMBL/GenBank/DDBJ databases">
        <title>A genomic encyclopedia of anaerobic methanotrophic archaea.</title>
        <authorList>
            <person name="Skennerton C.T."/>
            <person name="Chadwick G.L."/>
            <person name="Laso-Perez R."/>
            <person name="Leu A.O."/>
            <person name="Speth D.R."/>
            <person name="Yu H."/>
            <person name="Morgan-Lang C."/>
            <person name="Hatzenpichler R."/>
            <person name="Goudeau D."/>
            <person name="Malmstrom R."/>
            <person name="Woyke T."/>
            <person name="Hallam S."/>
            <person name="Tyson G.W."/>
            <person name="Wegener G."/>
            <person name="Boetius A."/>
            <person name="Orphan V.J."/>
        </authorList>
    </citation>
    <scope>NUCLEOTIDE SEQUENCE</scope>
    <source>
        <strain evidence="1">CONS3730D10UFb2</strain>
    </source>
</reference>
<evidence type="ECO:0000313" key="1">
    <source>
        <dbReference type="EMBL" id="TKY91770.1"/>
    </source>
</evidence>
<sequence>MSLKWIIALFFSFFAFMMMLFVIIVLVTFYYQDFSFSRTVMIGLPYTIIVSIYLVVMLIIFKIKLD</sequence>
<protein>
    <submittedName>
        <fullName evidence="1">Uncharacterized protein</fullName>
    </submittedName>
</protein>
<dbReference type="Proteomes" id="UP000315423">
    <property type="component" value="Unassembled WGS sequence"/>
</dbReference>
<evidence type="ECO:0000313" key="2">
    <source>
        <dbReference type="Proteomes" id="UP000315423"/>
    </source>
</evidence>
<comment type="caution">
    <text evidence="1">The sequence shown here is derived from an EMBL/GenBank/DDBJ whole genome shotgun (WGS) entry which is preliminary data.</text>
</comment>